<keyword evidence="2" id="KW-1185">Reference proteome</keyword>
<proteinExistence type="predicted"/>
<gene>
    <name evidence="1" type="ORF">DVH24_039276</name>
</gene>
<sequence>MSFVSLEALAMAGVDYRSADITVEGWENGDFELSTPPHLLADDVEYRKVRKEEVIVEKKEENHEKSKPLRDFINE</sequence>
<accession>A0A498I130</accession>
<dbReference type="Proteomes" id="UP000290289">
    <property type="component" value="Chromosome 15"/>
</dbReference>
<dbReference type="EMBL" id="RDQH01000341">
    <property type="protein sequence ID" value="RXH75577.1"/>
    <property type="molecule type" value="Genomic_DNA"/>
</dbReference>
<protein>
    <submittedName>
        <fullName evidence="1">Uncharacterized protein</fullName>
    </submittedName>
</protein>
<comment type="caution">
    <text evidence="1">The sequence shown here is derived from an EMBL/GenBank/DDBJ whole genome shotgun (WGS) entry which is preliminary data.</text>
</comment>
<organism evidence="1 2">
    <name type="scientific">Malus domestica</name>
    <name type="common">Apple</name>
    <name type="synonym">Pyrus malus</name>
    <dbReference type="NCBI Taxonomy" id="3750"/>
    <lineage>
        <taxon>Eukaryota</taxon>
        <taxon>Viridiplantae</taxon>
        <taxon>Streptophyta</taxon>
        <taxon>Embryophyta</taxon>
        <taxon>Tracheophyta</taxon>
        <taxon>Spermatophyta</taxon>
        <taxon>Magnoliopsida</taxon>
        <taxon>eudicotyledons</taxon>
        <taxon>Gunneridae</taxon>
        <taxon>Pentapetalae</taxon>
        <taxon>rosids</taxon>
        <taxon>fabids</taxon>
        <taxon>Rosales</taxon>
        <taxon>Rosaceae</taxon>
        <taxon>Amygdaloideae</taxon>
        <taxon>Maleae</taxon>
        <taxon>Malus</taxon>
    </lineage>
</organism>
<evidence type="ECO:0000313" key="1">
    <source>
        <dbReference type="EMBL" id="RXH75577.1"/>
    </source>
</evidence>
<dbReference type="AlphaFoldDB" id="A0A498I130"/>
<name>A0A498I130_MALDO</name>
<evidence type="ECO:0000313" key="2">
    <source>
        <dbReference type="Proteomes" id="UP000290289"/>
    </source>
</evidence>
<reference evidence="1 2" key="1">
    <citation type="submission" date="2018-10" db="EMBL/GenBank/DDBJ databases">
        <title>A high-quality apple genome assembly.</title>
        <authorList>
            <person name="Hu J."/>
        </authorList>
    </citation>
    <scope>NUCLEOTIDE SEQUENCE [LARGE SCALE GENOMIC DNA]</scope>
    <source>
        <strain evidence="2">cv. HFTH1</strain>
        <tissue evidence="1">Young leaf</tissue>
    </source>
</reference>